<gene>
    <name evidence="2" type="ORF">EV193_11688</name>
</gene>
<evidence type="ECO:0000256" key="1">
    <source>
        <dbReference type="SAM" id="SignalP"/>
    </source>
</evidence>
<organism evidence="2 3">
    <name type="scientific">Herbihabitans rhizosphaerae</name>
    <dbReference type="NCBI Taxonomy" id="1872711"/>
    <lineage>
        <taxon>Bacteria</taxon>
        <taxon>Bacillati</taxon>
        <taxon>Actinomycetota</taxon>
        <taxon>Actinomycetes</taxon>
        <taxon>Pseudonocardiales</taxon>
        <taxon>Pseudonocardiaceae</taxon>
        <taxon>Herbihabitans</taxon>
    </lineage>
</organism>
<reference evidence="2 3" key="1">
    <citation type="submission" date="2019-02" db="EMBL/GenBank/DDBJ databases">
        <title>Genomic Encyclopedia of Type Strains, Phase IV (KMG-IV): sequencing the most valuable type-strain genomes for metagenomic binning, comparative biology and taxonomic classification.</title>
        <authorList>
            <person name="Goeker M."/>
        </authorList>
    </citation>
    <scope>NUCLEOTIDE SEQUENCE [LARGE SCALE GENOMIC DNA]</scope>
    <source>
        <strain evidence="2 3">DSM 101727</strain>
    </source>
</reference>
<evidence type="ECO:0000313" key="3">
    <source>
        <dbReference type="Proteomes" id="UP000294257"/>
    </source>
</evidence>
<dbReference type="Proteomes" id="UP000294257">
    <property type="component" value="Unassembled WGS sequence"/>
</dbReference>
<keyword evidence="3" id="KW-1185">Reference proteome</keyword>
<protein>
    <submittedName>
        <fullName evidence="2">Sugar lactone lactonase YvrE</fullName>
    </submittedName>
</protein>
<dbReference type="Gene3D" id="2.120.10.30">
    <property type="entry name" value="TolB, C-terminal domain"/>
    <property type="match status" value="1"/>
</dbReference>
<sequence length="301" mass="31370">MRIRIAAAVAALSLVLTGFAVAANGDPSVVWTGLASPESVLHDERTDTYLVSNLNGPPAAKDGNGFIARLDPKGGAAVPWVRSGHDGVTLHAPKGLALTPQVLWTADIDTVRGFDRRTGRPVAEIPIRGASFLNDITVGPHGDLFVTDSGIAPDPSGTLVPVGTDAVYRIDRDGRVHTVARGTHLSQPNGIVLHGDSLLVATRGADRVLTLDLCGTVTGSRTVPASTVDGVRVLPDGRVAASTWNQPGLWHLPDDGTASALVPGLVVPSGIADFSVDRRRSVLLLPLLLANELRAVPVPRA</sequence>
<keyword evidence="1" id="KW-0732">Signal</keyword>
<dbReference type="EMBL" id="SGWQ01000016">
    <property type="protein sequence ID" value="RZS30567.1"/>
    <property type="molecule type" value="Genomic_DNA"/>
</dbReference>
<proteinExistence type="predicted"/>
<name>A0A4Q7KC49_9PSEU</name>
<dbReference type="AlphaFoldDB" id="A0A4Q7KC49"/>
<evidence type="ECO:0000313" key="2">
    <source>
        <dbReference type="EMBL" id="RZS30567.1"/>
    </source>
</evidence>
<feature type="signal peptide" evidence="1">
    <location>
        <begin position="1"/>
        <end position="22"/>
    </location>
</feature>
<comment type="caution">
    <text evidence="2">The sequence shown here is derived from an EMBL/GenBank/DDBJ whole genome shotgun (WGS) entry which is preliminary data.</text>
</comment>
<dbReference type="InterPro" id="IPR011042">
    <property type="entry name" value="6-blade_b-propeller_TolB-like"/>
</dbReference>
<accession>A0A4Q7KC49</accession>
<dbReference type="SUPFAM" id="SSF63829">
    <property type="entry name" value="Calcium-dependent phosphotriesterase"/>
    <property type="match status" value="1"/>
</dbReference>
<dbReference type="RefSeq" id="WP_165401565.1">
    <property type="nucleotide sequence ID" value="NZ_SGWQ01000016.1"/>
</dbReference>
<feature type="chain" id="PRO_5020955941" evidence="1">
    <location>
        <begin position="23"/>
        <end position="301"/>
    </location>
</feature>